<evidence type="ECO:0000256" key="2">
    <source>
        <dbReference type="SAM" id="Phobius"/>
    </source>
</evidence>
<keyword evidence="1" id="KW-0201">Cytochrome c-type biogenesis</keyword>
<keyword evidence="4" id="KW-1185">Reference proteome</keyword>
<protein>
    <submittedName>
        <fullName evidence="3">C-type cytochrome biogenesis protein CcmI</fullName>
    </submittedName>
</protein>
<dbReference type="SUPFAM" id="SSF48452">
    <property type="entry name" value="TPR-like"/>
    <property type="match status" value="1"/>
</dbReference>
<evidence type="ECO:0000313" key="3">
    <source>
        <dbReference type="EMBL" id="MFC0407691.1"/>
    </source>
</evidence>
<keyword evidence="2" id="KW-0472">Membrane</keyword>
<dbReference type="InterPro" id="IPR017560">
    <property type="entry name" value="Cyt_c_biogenesis_CcmI"/>
</dbReference>
<keyword evidence="2" id="KW-1133">Transmembrane helix</keyword>
<evidence type="ECO:0000313" key="4">
    <source>
        <dbReference type="Proteomes" id="UP001589865"/>
    </source>
</evidence>
<reference evidence="3 4" key="1">
    <citation type="submission" date="2024-09" db="EMBL/GenBank/DDBJ databases">
        <authorList>
            <person name="Sun Q."/>
            <person name="Mori K."/>
        </authorList>
    </citation>
    <scope>NUCLEOTIDE SEQUENCE [LARGE SCALE GENOMIC DNA]</scope>
    <source>
        <strain evidence="3 4">TBRC 5777</strain>
    </source>
</reference>
<dbReference type="NCBIfam" id="TIGR03142">
    <property type="entry name" value="cytochro_ccmI"/>
    <property type="match status" value="1"/>
</dbReference>
<comment type="caution">
    <text evidence="3">The sequence shown here is derived from an EMBL/GenBank/DDBJ whole genome shotgun (WGS) entry which is preliminary data.</text>
</comment>
<sequence>MSWLLPLLLAVVCLVPLALTLLRPARPRGRQEADLALYQAQRAELDGQLAEGRLDQGSHASALLEVQHRILSAPRDRGWREGRGGTVVLLSLPLLIALGLGLYLWHGKPGLPSATFAERTADAARAEALLGDLRARIESLDPKSAQARQGWLLLGNAERSRGNLAAAVEAWEKAQAVRFDPVLAGDIAELQLEGNQVDAAAATLKGAGAATADDLRLRYLAGAAEIRAGRNAAGKAIWQAMLSAAPADAPWRAGLEQQLRDTPG</sequence>
<proteinExistence type="predicted"/>
<dbReference type="EMBL" id="JBHLUN010000004">
    <property type="protein sequence ID" value="MFC0407691.1"/>
    <property type="molecule type" value="Genomic_DNA"/>
</dbReference>
<dbReference type="RefSeq" id="WP_377043411.1">
    <property type="nucleotide sequence ID" value="NZ_JBHLUN010000004.1"/>
</dbReference>
<dbReference type="InterPro" id="IPR011990">
    <property type="entry name" value="TPR-like_helical_dom_sf"/>
</dbReference>
<organism evidence="3 4">
    <name type="scientific">Roseomonas elaeocarpi</name>
    <dbReference type="NCBI Taxonomy" id="907779"/>
    <lineage>
        <taxon>Bacteria</taxon>
        <taxon>Pseudomonadati</taxon>
        <taxon>Pseudomonadota</taxon>
        <taxon>Alphaproteobacteria</taxon>
        <taxon>Acetobacterales</taxon>
        <taxon>Roseomonadaceae</taxon>
        <taxon>Roseomonas</taxon>
    </lineage>
</organism>
<keyword evidence="2" id="KW-0812">Transmembrane</keyword>
<gene>
    <name evidence="3" type="primary">ccmI</name>
    <name evidence="3" type="ORF">ACFFGY_05485</name>
</gene>
<name>A0ABV6JPN8_9PROT</name>
<dbReference type="Proteomes" id="UP001589865">
    <property type="component" value="Unassembled WGS sequence"/>
</dbReference>
<accession>A0ABV6JPN8</accession>
<dbReference type="Gene3D" id="1.25.40.10">
    <property type="entry name" value="Tetratricopeptide repeat domain"/>
    <property type="match status" value="1"/>
</dbReference>
<evidence type="ECO:0000256" key="1">
    <source>
        <dbReference type="ARBA" id="ARBA00022748"/>
    </source>
</evidence>
<feature type="transmembrane region" description="Helical" evidence="2">
    <location>
        <begin position="84"/>
        <end position="105"/>
    </location>
</feature>